<comment type="caution">
    <text evidence="1">The sequence shown here is derived from an EMBL/GenBank/DDBJ whole genome shotgun (WGS) entry which is preliminary data.</text>
</comment>
<protein>
    <submittedName>
        <fullName evidence="1">Uncharacterized protein</fullName>
    </submittedName>
</protein>
<reference evidence="1" key="1">
    <citation type="submission" date="2023-10" db="EMBL/GenBank/DDBJ databases">
        <authorList>
            <person name="Rodriguez Cubillos JULIANA M."/>
            <person name="De Vega J."/>
        </authorList>
    </citation>
    <scope>NUCLEOTIDE SEQUENCE</scope>
</reference>
<proteinExistence type="predicted"/>
<dbReference type="Proteomes" id="UP001177021">
    <property type="component" value="Unassembled WGS sequence"/>
</dbReference>
<gene>
    <name evidence="1" type="ORF">MILVUS5_LOCUS33983</name>
</gene>
<evidence type="ECO:0000313" key="2">
    <source>
        <dbReference type="Proteomes" id="UP001177021"/>
    </source>
</evidence>
<keyword evidence="2" id="KW-1185">Reference proteome</keyword>
<evidence type="ECO:0000313" key="1">
    <source>
        <dbReference type="EMBL" id="CAJ2669850.1"/>
    </source>
</evidence>
<organism evidence="1 2">
    <name type="scientific">Trifolium pratense</name>
    <name type="common">Red clover</name>
    <dbReference type="NCBI Taxonomy" id="57577"/>
    <lineage>
        <taxon>Eukaryota</taxon>
        <taxon>Viridiplantae</taxon>
        <taxon>Streptophyta</taxon>
        <taxon>Embryophyta</taxon>
        <taxon>Tracheophyta</taxon>
        <taxon>Spermatophyta</taxon>
        <taxon>Magnoliopsida</taxon>
        <taxon>eudicotyledons</taxon>
        <taxon>Gunneridae</taxon>
        <taxon>Pentapetalae</taxon>
        <taxon>rosids</taxon>
        <taxon>fabids</taxon>
        <taxon>Fabales</taxon>
        <taxon>Fabaceae</taxon>
        <taxon>Papilionoideae</taxon>
        <taxon>50 kb inversion clade</taxon>
        <taxon>NPAAA clade</taxon>
        <taxon>Hologalegina</taxon>
        <taxon>IRL clade</taxon>
        <taxon>Trifolieae</taxon>
        <taxon>Trifolium</taxon>
    </lineage>
</organism>
<dbReference type="EMBL" id="CASHSV030000615">
    <property type="protein sequence ID" value="CAJ2669850.1"/>
    <property type="molecule type" value="Genomic_DNA"/>
</dbReference>
<accession>A0ACB0LMA7</accession>
<sequence length="64" mass="7397">MERNCAENLDFGVLWATGLHLERHKQMIISVRNSSELLSTQVNRLTGARTRRVPMIEAEFELLD</sequence>
<name>A0ACB0LMA7_TRIPR</name>